<dbReference type="EMBL" id="CABVIE010000002">
    <property type="protein sequence ID" value="VVO62690.1"/>
    <property type="molecule type" value="Genomic_DNA"/>
</dbReference>
<dbReference type="CDD" id="cd06225">
    <property type="entry name" value="HAMP"/>
    <property type="match status" value="1"/>
</dbReference>
<evidence type="ECO:0000259" key="12">
    <source>
        <dbReference type="PROSITE" id="PS50110"/>
    </source>
</evidence>
<keyword evidence="4 7" id="KW-0597">Phosphoprotein</keyword>
<feature type="coiled-coil region" evidence="8">
    <location>
        <begin position="242"/>
        <end position="269"/>
    </location>
</feature>
<name>A0A8H2NNR3_PSEFL</name>
<evidence type="ECO:0000313" key="14">
    <source>
        <dbReference type="EMBL" id="VVO62690.1"/>
    </source>
</evidence>
<comment type="subcellular location">
    <subcellularLocation>
        <location evidence="2">Membrane</location>
    </subcellularLocation>
</comment>
<dbReference type="PANTHER" id="PTHR43047:SF9">
    <property type="entry name" value="HISTIDINE KINASE"/>
    <property type="match status" value="1"/>
</dbReference>
<comment type="caution">
    <text evidence="14">The sequence shown here is derived from an EMBL/GenBank/DDBJ whole genome shotgun (WGS) entry which is preliminary data.</text>
</comment>
<comment type="catalytic activity">
    <reaction evidence="1">
        <text>ATP + protein L-histidine = ADP + protein N-phospho-L-histidine.</text>
        <dbReference type="EC" id="2.7.13.3"/>
    </reaction>
</comment>
<evidence type="ECO:0000259" key="11">
    <source>
        <dbReference type="PROSITE" id="PS50109"/>
    </source>
</evidence>
<dbReference type="GO" id="GO:0009927">
    <property type="term" value="F:histidine phosphotransfer kinase activity"/>
    <property type="evidence" value="ECO:0007669"/>
    <property type="project" value="TreeGrafter"/>
</dbReference>
<keyword evidence="10" id="KW-1133">Transmembrane helix</keyword>
<evidence type="ECO:0000256" key="8">
    <source>
        <dbReference type="SAM" id="Coils"/>
    </source>
</evidence>
<dbReference type="InterPro" id="IPR003660">
    <property type="entry name" value="HAMP_dom"/>
</dbReference>
<dbReference type="SUPFAM" id="SSF52172">
    <property type="entry name" value="CheY-like"/>
    <property type="match status" value="1"/>
</dbReference>
<dbReference type="PROSITE" id="PS50885">
    <property type="entry name" value="HAMP"/>
    <property type="match status" value="1"/>
</dbReference>
<dbReference type="GO" id="GO:0005886">
    <property type="term" value="C:plasma membrane"/>
    <property type="evidence" value="ECO:0007669"/>
    <property type="project" value="TreeGrafter"/>
</dbReference>
<gene>
    <name evidence="14" type="primary">rcsC_7</name>
    <name evidence="14" type="ORF">PS900_00882</name>
</gene>
<organism evidence="14 15">
    <name type="scientific">Pseudomonas fluorescens</name>
    <dbReference type="NCBI Taxonomy" id="294"/>
    <lineage>
        <taxon>Bacteria</taxon>
        <taxon>Pseudomonadati</taxon>
        <taxon>Pseudomonadota</taxon>
        <taxon>Gammaproteobacteria</taxon>
        <taxon>Pseudomonadales</taxon>
        <taxon>Pseudomonadaceae</taxon>
        <taxon>Pseudomonas</taxon>
    </lineage>
</organism>
<dbReference type="SUPFAM" id="SSF47384">
    <property type="entry name" value="Homodimeric domain of signal transducing histidine kinase"/>
    <property type="match status" value="1"/>
</dbReference>
<evidence type="ECO:0000256" key="1">
    <source>
        <dbReference type="ARBA" id="ARBA00000085"/>
    </source>
</evidence>
<evidence type="ECO:0000256" key="5">
    <source>
        <dbReference type="ARBA" id="ARBA00022679"/>
    </source>
</evidence>
<dbReference type="Gene3D" id="3.40.50.2300">
    <property type="match status" value="1"/>
</dbReference>
<keyword evidence="10" id="KW-0472">Membrane</keyword>
<dbReference type="InterPro" id="IPR003594">
    <property type="entry name" value="HATPase_dom"/>
</dbReference>
<keyword evidence="5 14" id="KW-0808">Transferase</keyword>
<feature type="compositionally biased region" description="Basic and acidic residues" evidence="9">
    <location>
        <begin position="7"/>
        <end position="22"/>
    </location>
</feature>
<feature type="region of interest" description="Disordered" evidence="9">
    <location>
        <begin position="1"/>
        <end position="27"/>
    </location>
</feature>
<accession>A0A8H2NNR3</accession>
<dbReference type="InterPro" id="IPR001789">
    <property type="entry name" value="Sig_transdc_resp-reg_receiver"/>
</dbReference>
<feature type="domain" description="HAMP" evidence="13">
    <location>
        <begin position="199"/>
        <end position="250"/>
    </location>
</feature>
<evidence type="ECO:0000256" key="2">
    <source>
        <dbReference type="ARBA" id="ARBA00004370"/>
    </source>
</evidence>
<feature type="modified residue" description="4-aspartylphosphate" evidence="7">
    <location>
        <position position="579"/>
    </location>
</feature>
<reference evidence="14 15" key="1">
    <citation type="submission" date="2019-09" db="EMBL/GenBank/DDBJ databases">
        <authorList>
            <person name="Chandra G."/>
            <person name="Truman W A."/>
        </authorList>
    </citation>
    <scope>NUCLEOTIDE SEQUENCE [LARGE SCALE GENOMIC DNA]</scope>
    <source>
        <strain evidence="14">PS900</strain>
    </source>
</reference>
<dbReference type="InterPro" id="IPR004358">
    <property type="entry name" value="Sig_transdc_His_kin-like_C"/>
</dbReference>
<dbReference type="Pfam" id="PF00512">
    <property type="entry name" value="HisKA"/>
    <property type="match status" value="1"/>
</dbReference>
<dbReference type="InterPro" id="IPR011006">
    <property type="entry name" value="CheY-like_superfamily"/>
</dbReference>
<dbReference type="Pfam" id="PF00672">
    <property type="entry name" value="HAMP"/>
    <property type="match status" value="1"/>
</dbReference>
<dbReference type="GO" id="GO:0000155">
    <property type="term" value="F:phosphorelay sensor kinase activity"/>
    <property type="evidence" value="ECO:0007669"/>
    <property type="project" value="InterPro"/>
</dbReference>
<dbReference type="InterPro" id="IPR003661">
    <property type="entry name" value="HisK_dim/P_dom"/>
</dbReference>
<dbReference type="PROSITE" id="PS50109">
    <property type="entry name" value="HIS_KIN"/>
    <property type="match status" value="1"/>
</dbReference>
<dbReference type="SMART" id="SM00448">
    <property type="entry name" value="REC"/>
    <property type="match status" value="1"/>
</dbReference>
<dbReference type="Gene3D" id="1.10.287.130">
    <property type="match status" value="1"/>
</dbReference>
<dbReference type="PROSITE" id="PS50110">
    <property type="entry name" value="RESPONSE_REGULATORY"/>
    <property type="match status" value="1"/>
</dbReference>
<dbReference type="InterPro" id="IPR005467">
    <property type="entry name" value="His_kinase_dom"/>
</dbReference>
<evidence type="ECO:0000256" key="4">
    <source>
        <dbReference type="ARBA" id="ARBA00022553"/>
    </source>
</evidence>
<evidence type="ECO:0000256" key="7">
    <source>
        <dbReference type="PROSITE-ProRule" id="PRU00169"/>
    </source>
</evidence>
<dbReference type="SUPFAM" id="SSF55874">
    <property type="entry name" value="ATPase domain of HSP90 chaperone/DNA topoisomerase II/histidine kinase"/>
    <property type="match status" value="1"/>
</dbReference>
<sequence length="665" mass="73513">MRMAARSVKESPDAPSRSDKVSPPRLPSRQSLRTWLLSMPLFMRLALLAVVPSFLATFVAMLVLGSYSKQELTQLLVEQGRLEATLFAIHMQAPMASGDRSRLAQLIEAAVDHPPLQGIKVLSSSGEVLAQTRHAEASEQELEVEIPVVNTLGSTQGQVVLQYSKETIELICRKQDQLISALLAGWLLMIGGVSWWVARTVSKPIHILAEAMDQLGQGVLAQVEVNDEADIGRLQRGFNSTAQSLLERRQNLQARIDAATTQLIFQNAQLQALSESKTRLLAMASHDLRQPLHALTLFIDALKDDESDPVRREHVKRMQECVEALDRLFSELLDLSRLDSGVVQPQWSDQQLDTLFDEASRNFRPIAESQGLRLIVRKTDLHVRSDYGMLARTLNNLVSNALHHTVQGGVLLGARKSDGKIRIDIWDTGVGIAAEHQERVFEDFYQVPMTTKVANGAERGARTSRGMGLGLATVRRLCELMSVPIRLRSVWGRGTVISLWLEDASQSVREDRRLPVDIAYPLPVSGLRILIVDDEPMILESLSMVLNNWGMVVEVASSVGEALELARAWQEPADIVLTDLLLGDGDGLDVLRGIHQLENVRGRPPAGLMVTGETKPARLHAVAQAGIPVLHKPVSPRVLREAIVASLFHHRGNLAVQMFGERRKG</sequence>
<dbReference type="Gene3D" id="3.30.565.10">
    <property type="entry name" value="Histidine kinase-like ATPase, C-terminal domain"/>
    <property type="match status" value="1"/>
</dbReference>
<dbReference type="Pfam" id="PF02518">
    <property type="entry name" value="HATPase_c"/>
    <property type="match status" value="1"/>
</dbReference>
<dbReference type="InterPro" id="IPR036890">
    <property type="entry name" value="HATPase_C_sf"/>
</dbReference>
<protein>
    <recommendedName>
        <fullName evidence="3">histidine kinase</fullName>
        <ecNumber evidence="3">2.7.13.3</ecNumber>
    </recommendedName>
</protein>
<keyword evidence="6 14" id="KW-0418">Kinase</keyword>
<dbReference type="Pfam" id="PF00072">
    <property type="entry name" value="Response_reg"/>
    <property type="match status" value="1"/>
</dbReference>
<keyword evidence="10" id="KW-0812">Transmembrane</keyword>
<evidence type="ECO:0000259" key="13">
    <source>
        <dbReference type="PROSITE" id="PS50885"/>
    </source>
</evidence>
<dbReference type="CDD" id="cd00082">
    <property type="entry name" value="HisKA"/>
    <property type="match status" value="1"/>
</dbReference>
<evidence type="ECO:0000256" key="6">
    <source>
        <dbReference type="ARBA" id="ARBA00022777"/>
    </source>
</evidence>
<dbReference type="PANTHER" id="PTHR43047">
    <property type="entry name" value="TWO-COMPONENT HISTIDINE PROTEIN KINASE"/>
    <property type="match status" value="1"/>
</dbReference>
<dbReference type="InterPro" id="IPR036097">
    <property type="entry name" value="HisK_dim/P_sf"/>
</dbReference>
<dbReference type="SMART" id="SM00388">
    <property type="entry name" value="HisKA"/>
    <property type="match status" value="1"/>
</dbReference>
<feature type="transmembrane region" description="Helical" evidence="10">
    <location>
        <begin position="178"/>
        <end position="198"/>
    </location>
</feature>
<dbReference type="SMART" id="SM00304">
    <property type="entry name" value="HAMP"/>
    <property type="match status" value="1"/>
</dbReference>
<keyword evidence="8" id="KW-0175">Coiled coil</keyword>
<evidence type="ECO:0000256" key="10">
    <source>
        <dbReference type="SAM" id="Phobius"/>
    </source>
</evidence>
<dbReference type="SMART" id="SM00387">
    <property type="entry name" value="HATPase_c"/>
    <property type="match status" value="1"/>
</dbReference>
<dbReference type="EC" id="2.7.13.3" evidence="3"/>
<feature type="transmembrane region" description="Helical" evidence="10">
    <location>
        <begin position="41"/>
        <end position="64"/>
    </location>
</feature>
<proteinExistence type="predicted"/>
<dbReference type="Gene3D" id="6.10.340.10">
    <property type="match status" value="1"/>
</dbReference>
<evidence type="ECO:0000256" key="9">
    <source>
        <dbReference type="SAM" id="MobiDB-lite"/>
    </source>
</evidence>
<evidence type="ECO:0000256" key="3">
    <source>
        <dbReference type="ARBA" id="ARBA00012438"/>
    </source>
</evidence>
<dbReference type="PRINTS" id="PR00344">
    <property type="entry name" value="BCTRLSENSOR"/>
</dbReference>
<dbReference type="Proteomes" id="UP000325723">
    <property type="component" value="Unassembled WGS sequence"/>
</dbReference>
<dbReference type="AlphaFoldDB" id="A0A8H2NNR3"/>
<evidence type="ECO:0000313" key="15">
    <source>
        <dbReference type="Proteomes" id="UP000325723"/>
    </source>
</evidence>
<feature type="domain" description="Response regulatory" evidence="12">
    <location>
        <begin position="528"/>
        <end position="647"/>
    </location>
</feature>
<feature type="domain" description="Histidine kinase" evidence="11">
    <location>
        <begin position="283"/>
        <end position="505"/>
    </location>
</feature>